<dbReference type="Gene3D" id="2.60.40.1090">
    <property type="entry name" value="Fimbrial-type adhesion domain"/>
    <property type="match status" value="1"/>
</dbReference>
<protein>
    <submittedName>
        <fullName evidence="2">Fimbrial adaptor, MrxG</fullName>
    </submittedName>
</protein>
<dbReference type="InterPro" id="IPR036937">
    <property type="entry name" value="Adhesion_dom_fimbrial_sf"/>
</dbReference>
<comment type="caution">
    <text evidence="2">The sequence shown here is derived from an EMBL/GenBank/DDBJ whole genome shotgun (WGS) entry which is preliminary data.</text>
</comment>
<evidence type="ECO:0000313" key="3">
    <source>
        <dbReference type="Proteomes" id="UP000019202"/>
    </source>
</evidence>
<proteinExistence type="predicted"/>
<feature type="domain" description="Fimbrial-type adhesion" evidence="1">
    <location>
        <begin position="41"/>
        <end position="189"/>
    </location>
</feature>
<organism evidence="2 3">
    <name type="scientific">Xenorhabdus szentirmaii DSM 16338</name>
    <dbReference type="NCBI Taxonomy" id="1427518"/>
    <lineage>
        <taxon>Bacteria</taxon>
        <taxon>Pseudomonadati</taxon>
        <taxon>Pseudomonadota</taxon>
        <taxon>Gammaproteobacteria</taxon>
        <taxon>Enterobacterales</taxon>
        <taxon>Morganellaceae</taxon>
        <taxon>Xenorhabdus</taxon>
    </lineage>
</organism>
<dbReference type="AlphaFoldDB" id="W1ISK2"/>
<dbReference type="SUPFAM" id="SSF49401">
    <property type="entry name" value="Bacterial adhesins"/>
    <property type="match status" value="1"/>
</dbReference>
<dbReference type="Pfam" id="PF00419">
    <property type="entry name" value="Fimbrial"/>
    <property type="match status" value="1"/>
</dbReference>
<dbReference type="PANTHER" id="PTHR33420">
    <property type="entry name" value="FIMBRIAL SUBUNIT ELFA-RELATED"/>
    <property type="match status" value="1"/>
</dbReference>
<accession>W1ISK2</accession>
<keyword evidence="3" id="KW-1185">Reference proteome</keyword>
<reference evidence="2" key="1">
    <citation type="submission" date="2013-11" db="EMBL/GenBank/DDBJ databases">
        <title>Draft genome sequence and annotation of the entomopathogenic bacteria, Xenorhabdus cabanillasi strain JM26 and Xenorhabdus szentirmai strain DSM 16338.</title>
        <authorList>
            <person name="Gualtieri M."/>
            <person name="Ogier J.C."/>
            <person name="Pages S."/>
            <person name="Givaudan A."/>
            <person name="Gaudriault S."/>
        </authorList>
    </citation>
    <scope>NUCLEOTIDE SEQUENCE [LARGE SCALE GENOMIC DNA]</scope>
    <source>
        <strain evidence="2">DSM 16338</strain>
    </source>
</reference>
<dbReference type="Proteomes" id="UP000019202">
    <property type="component" value="Unassembled WGS sequence"/>
</dbReference>
<dbReference type="EMBL" id="CBXF010000035">
    <property type="protein sequence ID" value="CDL81394.1"/>
    <property type="molecule type" value="Genomic_DNA"/>
</dbReference>
<dbReference type="GO" id="GO:0009289">
    <property type="term" value="C:pilus"/>
    <property type="evidence" value="ECO:0007669"/>
    <property type="project" value="InterPro"/>
</dbReference>
<dbReference type="InterPro" id="IPR008966">
    <property type="entry name" value="Adhesion_dom_sf"/>
</dbReference>
<sequence>MIMTTLNIKLSKYVLSALFLFGIGSQQDTYAKDNLRQDVRITFTVLAPTCTIKAEDQRMEVNFGEIHNKDLYQKQRTAGQQFNLHLENCDPRITKRLKIKFSGQTSQALPGLLAFSPGSLAYGAAIGMEKPDGTPMPFNKPTEFSLLANSRNNVIPFRAYVQADPSAIQRKEIGAGHFSAIATFEVNYD</sequence>
<evidence type="ECO:0000259" key="1">
    <source>
        <dbReference type="Pfam" id="PF00419"/>
    </source>
</evidence>
<dbReference type="STRING" id="1427518.XSR1_130003"/>
<gene>
    <name evidence="2" type="primary">mrxG</name>
    <name evidence="2" type="ORF">XSR1_130003</name>
</gene>
<dbReference type="PANTHER" id="PTHR33420:SF9">
    <property type="entry name" value="MINOR FIMBRIAL SUBUNIT"/>
    <property type="match status" value="1"/>
</dbReference>
<dbReference type="InterPro" id="IPR000259">
    <property type="entry name" value="Adhesion_dom_fimbrial"/>
</dbReference>
<dbReference type="GO" id="GO:0043709">
    <property type="term" value="P:cell adhesion involved in single-species biofilm formation"/>
    <property type="evidence" value="ECO:0007669"/>
    <property type="project" value="TreeGrafter"/>
</dbReference>
<name>W1ISK2_9GAMM</name>
<dbReference type="InterPro" id="IPR050263">
    <property type="entry name" value="Bact_Fimbrial_Adh_Pro"/>
</dbReference>
<evidence type="ECO:0000313" key="2">
    <source>
        <dbReference type="EMBL" id="CDL81394.1"/>
    </source>
</evidence>